<protein>
    <submittedName>
        <fullName evidence="1">Uncharacterized protein</fullName>
    </submittedName>
</protein>
<reference evidence="1" key="1">
    <citation type="journal article" date="2019" name="PLoS Negl. Trop. Dis.">
        <title>Revisiting the worldwide diversity of Leptospira species in the environment.</title>
        <authorList>
            <person name="Vincent A.T."/>
            <person name="Schiettekatte O."/>
            <person name="Bourhy P."/>
            <person name="Veyrier F.J."/>
            <person name="Picardeau M."/>
        </authorList>
    </citation>
    <scope>NUCLEOTIDE SEQUENCE [LARGE SCALE GENOMIC DNA]</scope>
    <source>
        <strain evidence="1">SSW15</strain>
    </source>
</reference>
<proteinExistence type="predicted"/>
<organism evidence="1 2">
    <name type="scientific">Leptospira fletcheri</name>
    <dbReference type="NCBI Taxonomy" id="2484981"/>
    <lineage>
        <taxon>Bacteria</taxon>
        <taxon>Pseudomonadati</taxon>
        <taxon>Spirochaetota</taxon>
        <taxon>Spirochaetia</taxon>
        <taxon>Leptospirales</taxon>
        <taxon>Leptospiraceae</taxon>
        <taxon>Leptospira</taxon>
    </lineage>
</organism>
<comment type="caution">
    <text evidence="1">The sequence shown here is derived from an EMBL/GenBank/DDBJ whole genome shotgun (WGS) entry which is preliminary data.</text>
</comment>
<name>A0A4R9GAR7_9LEPT</name>
<sequence length="588" mass="66737">MSENAMGSLVNQASLQLSGFGTKEGLDNLRTLADFDILVSGDLSLRSNDYLLTIKAVKRTSRAEGFEVFLSETIPLVSYQFDYYADEIAKKVKDVKYSINKLNAPKPEEISFEIPKIKLNAISPEKIEAYNFSTGDTNLSALTDKINEYLLTADRLLAQKKYRESIEIYSKSASSIRSLSAEYQNQLQGLLTYISQKTDNAYFGFFQAKISVIDVDLNREISISQAKLDQYFESYKELSSQILEEKEYKNKVVILENLRSRIAEVKLASMKYMEKEADEEYRKLNFSIAYSLYKKANDDAKEYLTFPKKNPTYENYQRRIEQKVQTTSKSANLYVENTLNGLLELAESENARGALDLSLDDSGYKEHINKSVLYLQKARAILKQYDLFAPYPIKSKFNVSVSRINAKNSTIRDYSILNIALFPFKYFGNILKGVVDIFVLKVGYGIGAGVELGILGTGLGIAKMPIEISTAYGKQGSKISSISHPLKNWPNDDFPEVLLRDGKKGPRTIGMLTINANTCYSVLLRKCEEASQYSNINFWVGVGPALHFSIETHRILELFGVLLFQDLHLIPDENRRFQYFSFPKAENY</sequence>
<dbReference type="AlphaFoldDB" id="A0A4R9GAR7"/>
<evidence type="ECO:0000313" key="1">
    <source>
        <dbReference type="EMBL" id="TGK08764.1"/>
    </source>
</evidence>
<dbReference type="Proteomes" id="UP000298458">
    <property type="component" value="Unassembled WGS sequence"/>
</dbReference>
<accession>A0A4R9GAR7</accession>
<gene>
    <name evidence="1" type="ORF">EHO60_14400</name>
</gene>
<dbReference type="EMBL" id="RQET01000010">
    <property type="protein sequence ID" value="TGK08764.1"/>
    <property type="molecule type" value="Genomic_DNA"/>
</dbReference>
<keyword evidence="2" id="KW-1185">Reference proteome</keyword>
<evidence type="ECO:0000313" key="2">
    <source>
        <dbReference type="Proteomes" id="UP000298458"/>
    </source>
</evidence>